<proteinExistence type="predicted"/>
<evidence type="ECO:0000313" key="3">
    <source>
        <dbReference type="Proteomes" id="UP001320420"/>
    </source>
</evidence>
<feature type="region of interest" description="Disordered" evidence="1">
    <location>
        <begin position="1"/>
        <end position="69"/>
    </location>
</feature>
<dbReference type="EMBL" id="JAKJXP020000108">
    <property type="protein sequence ID" value="KAK7745595.1"/>
    <property type="molecule type" value="Genomic_DNA"/>
</dbReference>
<evidence type="ECO:0000313" key="2">
    <source>
        <dbReference type="EMBL" id="KAK7745595.1"/>
    </source>
</evidence>
<feature type="compositionally biased region" description="Low complexity" evidence="1">
    <location>
        <begin position="186"/>
        <end position="204"/>
    </location>
</feature>
<feature type="compositionally biased region" description="Low complexity" evidence="1">
    <location>
        <begin position="50"/>
        <end position="67"/>
    </location>
</feature>
<evidence type="ECO:0008006" key="4">
    <source>
        <dbReference type="Google" id="ProtNLM"/>
    </source>
</evidence>
<feature type="region of interest" description="Disordered" evidence="1">
    <location>
        <begin position="268"/>
        <end position="426"/>
    </location>
</feature>
<comment type="caution">
    <text evidence="2">The sequence shown here is derived from an EMBL/GenBank/DDBJ whole genome shotgun (WGS) entry which is preliminary data.</text>
</comment>
<feature type="compositionally biased region" description="Low complexity" evidence="1">
    <location>
        <begin position="279"/>
        <end position="296"/>
    </location>
</feature>
<name>A0AAN9YKF2_9PEZI</name>
<feature type="region of interest" description="Disordered" evidence="1">
    <location>
        <begin position="186"/>
        <end position="237"/>
    </location>
</feature>
<dbReference type="Proteomes" id="UP001320420">
    <property type="component" value="Unassembled WGS sequence"/>
</dbReference>
<sequence>MSAPDYIPLGGSDSEDSNSSTLGKRKYKTPTPDPDTRERKRLRVGKRPSRISSGRSGSSSPLSSVPSENVPTQLGFNILRAQREAHAAGYGLDYHRYALDNLKNSIQSYKDINADGHLDDDAISYLLRKLEENVNAKYGQTMTIFPPTTPSPTNTESSEIAAENSEIDLESLFGKDFEKLDDTTEAATNNTNTTNPPSPAAACTYKSTATNTGTEPTKPSYTEASTQTTPIPPPSNTTLWRRQLRFIRRLKRTVPANCPVTVVKCQLRKVQKRGPKSPQPAAARPRSPINLCSPQLSLPPPPASPTAQRKKPAPVTIDLLSSDDEEEAKAPPKKHINSNNDKNHELPPSAFRVGGAGYRMYDDSDDDDLPLIIPKNTEQGSASASASASAANGHHNPDNDTTHHSGQASSVRSSSSLMSQSDMWEQEMRQEDVRMISFYGLPRAAPQTVQGQGEAQGPSAAQRRQLRYQDNRDRYTGPKPGPQSGHQLRLKAYHEDIGSMHRRDPGVAIEAILERTSWGGVYDDYPAPAPASDEDDGDTNDNAHHDAELQRWFGSSCEVMRGFPLMEEVRFLVAGNHGTPNGDCYWRALSMHLYGGTGAHWDLVKAEHLAFVHHVLGQPRHPRHGLYARELNARFVATASPAAGGSFRANLWQTLHLAHAWTPALMQQVTADLYNVCVVTFSVKEREIGEGEGGGGGGQGSHVIIDGEEDGAAERTVVHEVTETTMRGSYNSRHLFLVYTNDCHYQPMIPADYYASEFQYPLPTPADTAKYRFAPKAAGGSAVQKGALEHAWRREFTATAPLPVPRLHGCDVGELRYYMGSRRQYH</sequence>
<organism evidence="2 3">
    <name type="scientific">Diatrype stigma</name>
    <dbReference type="NCBI Taxonomy" id="117547"/>
    <lineage>
        <taxon>Eukaryota</taxon>
        <taxon>Fungi</taxon>
        <taxon>Dikarya</taxon>
        <taxon>Ascomycota</taxon>
        <taxon>Pezizomycotina</taxon>
        <taxon>Sordariomycetes</taxon>
        <taxon>Xylariomycetidae</taxon>
        <taxon>Xylariales</taxon>
        <taxon>Diatrypaceae</taxon>
        <taxon>Diatrype</taxon>
    </lineage>
</organism>
<accession>A0AAN9YKF2</accession>
<feature type="compositionally biased region" description="Low complexity" evidence="1">
    <location>
        <begin position="405"/>
        <end position="421"/>
    </location>
</feature>
<feature type="compositionally biased region" description="Polar residues" evidence="1">
    <location>
        <begin position="205"/>
        <end position="229"/>
    </location>
</feature>
<gene>
    <name evidence="2" type="ORF">SLS62_009772</name>
</gene>
<protein>
    <recommendedName>
        <fullName evidence="4">OTU domain-containing protein</fullName>
    </recommendedName>
</protein>
<keyword evidence="3" id="KW-1185">Reference proteome</keyword>
<evidence type="ECO:0000256" key="1">
    <source>
        <dbReference type="SAM" id="MobiDB-lite"/>
    </source>
</evidence>
<dbReference type="AlphaFoldDB" id="A0AAN9YKF2"/>
<feature type="region of interest" description="Disordered" evidence="1">
    <location>
        <begin position="523"/>
        <end position="543"/>
    </location>
</feature>
<reference evidence="2 3" key="1">
    <citation type="submission" date="2024-02" db="EMBL/GenBank/DDBJ databases">
        <title>De novo assembly and annotation of 12 fungi associated with fruit tree decline syndrome in Ontario, Canada.</title>
        <authorList>
            <person name="Sulman M."/>
            <person name="Ellouze W."/>
            <person name="Ilyukhin E."/>
        </authorList>
    </citation>
    <scope>NUCLEOTIDE SEQUENCE [LARGE SCALE GENOMIC DNA]</scope>
    <source>
        <strain evidence="2 3">M11/M66-122</strain>
    </source>
</reference>
<feature type="compositionally biased region" description="Low complexity" evidence="1">
    <location>
        <begin position="381"/>
        <end position="391"/>
    </location>
</feature>
<feature type="compositionally biased region" description="Basic residues" evidence="1">
    <location>
        <begin position="39"/>
        <end position="49"/>
    </location>
</feature>